<evidence type="ECO:0000256" key="13">
    <source>
        <dbReference type="ARBA" id="ARBA00022777"/>
    </source>
</evidence>
<gene>
    <name evidence="20" type="ORF">TSYNT_952</name>
</gene>
<keyword evidence="11" id="KW-0808">Transferase</keyword>
<name>A0A0U9HKA2_9FIRM</name>
<comment type="pathway">
    <text evidence="5">Cofactor biosynthesis; adenosylcobalamin biosynthesis; adenosylcobalamin from cob(II)yrinate a,c-diamide: step 6/7.</text>
</comment>
<evidence type="ECO:0000256" key="15">
    <source>
        <dbReference type="ARBA" id="ARBA00023134"/>
    </source>
</evidence>
<evidence type="ECO:0000256" key="10">
    <source>
        <dbReference type="ARBA" id="ARBA00022573"/>
    </source>
</evidence>
<dbReference type="Pfam" id="PF02283">
    <property type="entry name" value="CobU"/>
    <property type="match status" value="1"/>
</dbReference>
<keyword evidence="21" id="KW-1185">Reference proteome</keyword>
<evidence type="ECO:0000256" key="16">
    <source>
        <dbReference type="ARBA" id="ARBA00029570"/>
    </source>
</evidence>
<dbReference type="CDD" id="cd00544">
    <property type="entry name" value="CobU"/>
    <property type="match status" value="1"/>
</dbReference>
<comment type="catalytic activity">
    <reaction evidence="2">
        <text>adenosylcob(III)inamide phosphate + GTP + H(+) = adenosylcob(III)inamide-GDP + diphosphate</text>
        <dbReference type="Rhea" id="RHEA:22712"/>
        <dbReference type="ChEBI" id="CHEBI:15378"/>
        <dbReference type="ChEBI" id="CHEBI:33019"/>
        <dbReference type="ChEBI" id="CHEBI:37565"/>
        <dbReference type="ChEBI" id="CHEBI:58502"/>
        <dbReference type="ChEBI" id="CHEBI:60487"/>
        <dbReference type="EC" id="2.7.7.62"/>
    </reaction>
</comment>
<comment type="function">
    <text evidence="4">Catalyzes ATP-dependent phosphorylation of adenosylcobinamide and addition of GMP to adenosylcobinamide phosphate.</text>
</comment>
<feature type="binding site" evidence="19">
    <location>
        <begin position="8"/>
        <end position="15"/>
    </location>
    <ligand>
        <name>GTP</name>
        <dbReference type="ChEBI" id="CHEBI:37565"/>
    </ligand>
</feature>
<dbReference type="PIRSF" id="PIRSF006135">
    <property type="entry name" value="CobU"/>
    <property type="match status" value="1"/>
</dbReference>
<sequence length="185" mass="20967">MKTLFVTGGARSGKSKFAEGEAKRQGGKAIYVATAQALDEEMTHRIAVHKKRRPDNWFTIEEPRYLSRALSEIRLNEKFKEYDTILIDCIALFVSNWLPLERAEDVNLHDALRIDLLNEIDAIIQELTRIEQKVIIVSNEVGMGLVPEYPLGRLYRDLLGEVNQKIASAADEVVFMVSGLPIKLK</sequence>
<keyword evidence="14" id="KW-0067">ATP-binding</keyword>
<dbReference type="NCBIfam" id="NF004469">
    <property type="entry name" value="PRK05800.1"/>
    <property type="match status" value="1"/>
</dbReference>
<reference evidence="20" key="1">
    <citation type="journal article" date="2016" name="Genome Announc.">
        <title>Draft Genome Sequence of the Syntrophic Lactate-Degrading Bacterium Tepidanaerobacter syntrophicus JLT.</title>
        <authorList>
            <person name="Matsuura N."/>
            <person name="Ohashi A."/>
            <person name="Tourlousse D.M."/>
            <person name="Sekiguchi Y."/>
        </authorList>
    </citation>
    <scope>NUCLEOTIDE SEQUENCE [LARGE SCALE GENOMIC DNA]</scope>
    <source>
        <strain evidence="20">JL</strain>
    </source>
</reference>
<evidence type="ECO:0000256" key="17">
    <source>
        <dbReference type="ARBA" id="ARBA00030571"/>
    </source>
</evidence>
<feature type="binding site" evidence="19">
    <location>
        <begin position="33"/>
        <end position="35"/>
    </location>
    <ligand>
        <name>GTP</name>
        <dbReference type="ChEBI" id="CHEBI:37565"/>
    </ligand>
</feature>
<keyword evidence="12 19" id="KW-0547">Nucleotide-binding</keyword>
<feature type="binding site" evidence="19">
    <location>
        <begin position="50"/>
        <end position="53"/>
    </location>
    <ligand>
        <name>GTP</name>
        <dbReference type="ChEBI" id="CHEBI:37565"/>
    </ligand>
</feature>
<dbReference type="InterPro" id="IPR027417">
    <property type="entry name" value="P-loop_NTPase"/>
</dbReference>
<dbReference type="PANTHER" id="PTHR34848">
    <property type="match status" value="1"/>
</dbReference>
<feature type="binding site" evidence="19">
    <location>
        <position position="88"/>
    </location>
    <ligand>
        <name>GTP</name>
        <dbReference type="ChEBI" id="CHEBI:37565"/>
    </ligand>
</feature>
<evidence type="ECO:0000256" key="9">
    <source>
        <dbReference type="ARBA" id="ARBA00012523"/>
    </source>
</evidence>
<dbReference type="GO" id="GO:0008820">
    <property type="term" value="F:cobinamide phosphate guanylyltransferase activity"/>
    <property type="evidence" value="ECO:0007669"/>
    <property type="project" value="UniProtKB-EC"/>
</dbReference>
<evidence type="ECO:0000313" key="20">
    <source>
        <dbReference type="EMBL" id="GAQ25804.1"/>
    </source>
</evidence>
<evidence type="ECO:0000256" key="12">
    <source>
        <dbReference type="ARBA" id="ARBA00022741"/>
    </source>
</evidence>
<evidence type="ECO:0000256" key="6">
    <source>
        <dbReference type="ARBA" id="ARBA00005159"/>
    </source>
</evidence>
<evidence type="ECO:0000256" key="14">
    <source>
        <dbReference type="ARBA" id="ARBA00022840"/>
    </source>
</evidence>
<comment type="pathway">
    <text evidence="6">Cofactor biosynthesis; adenosylcobalamin biosynthesis; adenosylcobalamin from cob(II)yrinate a,c-diamide: step 5/7.</text>
</comment>
<feature type="active site" description="GMP-histidine intermediate" evidence="18">
    <location>
        <position position="49"/>
    </location>
</feature>
<dbReference type="SUPFAM" id="SSF52540">
    <property type="entry name" value="P-loop containing nucleoside triphosphate hydrolases"/>
    <property type="match status" value="1"/>
</dbReference>
<dbReference type="GO" id="GO:0005525">
    <property type="term" value="F:GTP binding"/>
    <property type="evidence" value="ECO:0007669"/>
    <property type="project" value="UniProtKB-KW"/>
</dbReference>
<comment type="similarity">
    <text evidence="7">Belongs to the CobU/CobP family.</text>
</comment>
<evidence type="ECO:0000256" key="5">
    <source>
        <dbReference type="ARBA" id="ARBA00004692"/>
    </source>
</evidence>
<keyword evidence="15 19" id="KW-0342">GTP-binding</keyword>
<evidence type="ECO:0000313" key="21">
    <source>
        <dbReference type="Proteomes" id="UP000062160"/>
    </source>
</evidence>
<dbReference type="UniPathway" id="UPA00148">
    <property type="reaction ID" value="UER00236"/>
</dbReference>
<evidence type="ECO:0000256" key="8">
    <source>
        <dbReference type="ARBA" id="ARBA00012016"/>
    </source>
</evidence>
<dbReference type="EC" id="2.7.7.62" evidence="9"/>
<organism evidence="20">
    <name type="scientific">Tepidanaerobacter syntrophicus</name>
    <dbReference type="NCBI Taxonomy" id="224999"/>
    <lineage>
        <taxon>Bacteria</taxon>
        <taxon>Bacillati</taxon>
        <taxon>Bacillota</taxon>
        <taxon>Clostridia</taxon>
        <taxon>Thermosediminibacterales</taxon>
        <taxon>Tepidanaerobacteraceae</taxon>
        <taxon>Tepidanaerobacter</taxon>
    </lineage>
</organism>
<keyword evidence="13 20" id="KW-0418">Kinase</keyword>
<dbReference type="EMBL" id="DF977003">
    <property type="protein sequence ID" value="GAQ25804.1"/>
    <property type="molecule type" value="Genomic_DNA"/>
</dbReference>
<proteinExistence type="inferred from homology"/>
<evidence type="ECO:0000256" key="3">
    <source>
        <dbReference type="ARBA" id="ARBA00001522"/>
    </source>
</evidence>
<dbReference type="Proteomes" id="UP000062160">
    <property type="component" value="Unassembled WGS sequence"/>
</dbReference>
<accession>A0A0U9HKA2</accession>
<comment type="catalytic activity">
    <reaction evidence="3">
        <text>adenosylcob(III)inamide + GTP = adenosylcob(III)inamide phosphate + GDP + H(+)</text>
        <dbReference type="Rhea" id="RHEA:15765"/>
        <dbReference type="ChEBI" id="CHEBI:2480"/>
        <dbReference type="ChEBI" id="CHEBI:15378"/>
        <dbReference type="ChEBI" id="CHEBI:37565"/>
        <dbReference type="ChEBI" id="CHEBI:58189"/>
        <dbReference type="ChEBI" id="CHEBI:58502"/>
        <dbReference type="EC" id="2.7.1.156"/>
    </reaction>
</comment>
<evidence type="ECO:0000256" key="19">
    <source>
        <dbReference type="PIRSR" id="PIRSR006135-2"/>
    </source>
</evidence>
<dbReference type="GO" id="GO:0043752">
    <property type="term" value="F:adenosylcobinamide kinase activity"/>
    <property type="evidence" value="ECO:0007669"/>
    <property type="project" value="UniProtKB-EC"/>
</dbReference>
<evidence type="ECO:0000256" key="2">
    <source>
        <dbReference type="ARBA" id="ARBA00000711"/>
    </source>
</evidence>
<comment type="catalytic activity">
    <reaction evidence="1">
        <text>adenosylcob(III)inamide + ATP = adenosylcob(III)inamide phosphate + ADP + H(+)</text>
        <dbReference type="Rhea" id="RHEA:15769"/>
        <dbReference type="ChEBI" id="CHEBI:2480"/>
        <dbReference type="ChEBI" id="CHEBI:15378"/>
        <dbReference type="ChEBI" id="CHEBI:30616"/>
        <dbReference type="ChEBI" id="CHEBI:58502"/>
        <dbReference type="ChEBI" id="CHEBI:456216"/>
        <dbReference type="EC" id="2.7.1.156"/>
    </reaction>
</comment>
<dbReference type="Gene3D" id="3.40.50.300">
    <property type="entry name" value="P-loop containing nucleotide triphosphate hydrolases"/>
    <property type="match status" value="1"/>
</dbReference>
<dbReference type="STRING" id="224999.GCA_001485475_01840"/>
<keyword evidence="10" id="KW-0169">Cobalamin biosynthesis</keyword>
<protein>
    <recommendedName>
        <fullName evidence="16">Adenosylcobinamide kinase</fullName>
        <ecNumber evidence="8">2.7.1.156</ecNumber>
        <ecNumber evidence="9">2.7.7.62</ecNumber>
    </recommendedName>
    <alternativeName>
        <fullName evidence="17">Adenosylcobinamide-phosphate guanylyltransferase</fullName>
    </alternativeName>
</protein>
<dbReference type="OrthoDB" id="9799422at2"/>
<dbReference type="EC" id="2.7.1.156" evidence="8"/>
<dbReference type="PANTHER" id="PTHR34848:SF1">
    <property type="entry name" value="BIFUNCTIONAL ADENOSYLCOBALAMIN BIOSYNTHESIS PROTEIN COBU"/>
    <property type="match status" value="1"/>
</dbReference>
<feature type="binding site" evidence="19">
    <location>
        <position position="61"/>
    </location>
    <ligand>
        <name>GTP</name>
        <dbReference type="ChEBI" id="CHEBI:37565"/>
    </ligand>
</feature>
<dbReference type="AlphaFoldDB" id="A0A0U9HKA2"/>
<dbReference type="RefSeq" id="WP_059033356.1">
    <property type="nucleotide sequence ID" value="NZ_BSDN01000005.1"/>
</dbReference>
<dbReference type="InterPro" id="IPR003203">
    <property type="entry name" value="CobU/CobP"/>
</dbReference>
<evidence type="ECO:0000256" key="7">
    <source>
        <dbReference type="ARBA" id="ARBA00007490"/>
    </source>
</evidence>
<evidence type="ECO:0000256" key="1">
    <source>
        <dbReference type="ARBA" id="ARBA00000312"/>
    </source>
</evidence>
<dbReference type="GO" id="GO:0009236">
    <property type="term" value="P:cobalamin biosynthetic process"/>
    <property type="evidence" value="ECO:0007669"/>
    <property type="project" value="UniProtKB-UniPathway"/>
</dbReference>
<dbReference type="GO" id="GO:0005524">
    <property type="term" value="F:ATP binding"/>
    <property type="evidence" value="ECO:0007669"/>
    <property type="project" value="UniProtKB-KW"/>
</dbReference>
<evidence type="ECO:0000256" key="11">
    <source>
        <dbReference type="ARBA" id="ARBA00022679"/>
    </source>
</evidence>
<evidence type="ECO:0000256" key="4">
    <source>
        <dbReference type="ARBA" id="ARBA00003889"/>
    </source>
</evidence>
<evidence type="ECO:0000256" key="18">
    <source>
        <dbReference type="PIRSR" id="PIRSR006135-1"/>
    </source>
</evidence>